<protein>
    <submittedName>
        <fullName evidence="1">Uncharacterized protein</fullName>
    </submittedName>
</protein>
<evidence type="ECO:0000313" key="2">
    <source>
        <dbReference type="Proteomes" id="UP000217065"/>
    </source>
</evidence>
<organism evidence="1 2">
    <name type="scientific">Tetzosporium hominis</name>
    <dbReference type="NCBI Taxonomy" id="2020506"/>
    <lineage>
        <taxon>Bacteria</taxon>
        <taxon>Bacillati</taxon>
        <taxon>Bacillota</taxon>
        <taxon>Bacilli</taxon>
        <taxon>Bacillales</taxon>
        <taxon>Caryophanaceae</taxon>
        <taxon>Tetzosporium</taxon>
    </lineage>
</organism>
<sequence length="64" mass="7715">MEKKWSLMEKNALDHVEEIKDDEEERHPHLNGIELQALEIHSKTIHPNRGKERLNWGAWFSKHF</sequence>
<name>A0A264W5Y6_9BACL</name>
<evidence type="ECO:0000313" key="1">
    <source>
        <dbReference type="EMBL" id="OZS78975.1"/>
    </source>
</evidence>
<keyword evidence="2" id="KW-1185">Reference proteome</keyword>
<accession>A0A264W5Y6</accession>
<reference evidence="1 2" key="1">
    <citation type="submission" date="2017-07" db="EMBL/GenBank/DDBJ databases">
        <title>Tetzosporium hominis gen.nov. sp.nov.</title>
        <authorList>
            <person name="Tetz G."/>
            <person name="Tetz V."/>
        </authorList>
    </citation>
    <scope>NUCLEOTIDE SEQUENCE [LARGE SCALE GENOMIC DNA]</scope>
    <source>
        <strain evidence="1 2">VT-49</strain>
    </source>
</reference>
<dbReference type="RefSeq" id="WP_094941837.1">
    <property type="nucleotide sequence ID" value="NZ_NOKQ01000141.1"/>
</dbReference>
<dbReference type="Proteomes" id="UP000217065">
    <property type="component" value="Unassembled WGS sequence"/>
</dbReference>
<proteinExistence type="predicted"/>
<dbReference type="EMBL" id="NOKQ01000141">
    <property type="protein sequence ID" value="OZS78975.1"/>
    <property type="molecule type" value="Genomic_DNA"/>
</dbReference>
<comment type="caution">
    <text evidence="1">The sequence shown here is derived from an EMBL/GenBank/DDBJ whole genome shotgun (WGS) entry which is preliminary data.</text>
</comment>
<dbReference type="AlphaFoldDB" id="A0A264W5Y6"/>
<gene>
    <name evidence="1" type="ORF">CF394_03210</name>
</gene>